<dbReference type="Proteomes" id="UP000095282">
    <property type="component" value="Unplaced"/>
</dbReference>
<organism evidence="2 3">
    <name type="scientific">Caenorhabditis tropicalis</name>
    <dbReference type="NCBI Taxonomy" id="1561998"/>
    <lineage>
        <taxon>Eukaryota</taxon>
        <taxon>Metazoa</taxon>
        <taxon>Ecdysozoa</taxon>
        <taxon>Nematoda</taxon>
        <taxon>Chromadorea</taxon>
        <taxon>Rhabditida</taxon>
        <taxon>Rhabditina</taxon>
        <taxon>Rhabditomorpha</taxon>
        <taxon>Rhabditoidea</taxon>
        <taxon>Rhabditidae</taxon>
        <taxon>Peloderinae</taxon>
        <taxon>Caenorhabditis</taxon>
    </lineage>
</organism>
<dbReference type="WBParaSite" id="Csp11.Scaffold44.g248.t1">
    <property type="protein sequence ID" value="Csp11.Scaffold44.g248.t1"/>
    <property type="gene ID" value="Csp11.Scaffold44.g248"/>
</dbReference>
<keyword evidence="2" id="KW-1185">Reference proteome</keyword>
<feature type="region of interest" description="Disordered" evidence="1">
    <location>
        <begin position="61"/>
        <end position="86"/>
    </location>
</feature>
<dbReference type="AlphaFoldDB" id="A0A1I7T052"/>
<evidence type="ECO:0000256" key="1">
    <source>
        <dbReference type="SAM" id="MobiDB-lite"/>
    </source>
</evidence>
<accession>A0A1I7T052</accession>
<feature type="compositionally biased region" description="Polar residues" evidence="1">
    <location>
        <begin position="72"/>
        <end position="86"/>
    </location>
</feature>
<proteinExistence type="predicted"/>
<sequence length="86" mass="9219">MSVEFSPSVASSPVDSEYQFGFDAVQAAKQGKSGGLRLDNFQPQIFSRTVSFPLEPQLQYHGQKCSRGRGYPSSTGSVAQNSDGGQ</sequence>
<protein>
    <submittedName>
        <fullName evidence="3">Uncharacterized protein</fullName>
    </submittedName>
</protein>
<reference evidence="3" key="1">
    <citation type="submission" date="2016-11" db="UniProtKB">
        <authorList>
            <consortium name="WormBaseParasite"/>
        </authorList>
    </citation>
    <scope>IDENTIFICATION</scope>
</reference>
<name>A0A1I7T052_9PELO</name>
<evidence type="ECO:0000313" key="3">
    <source>
        <dbReference type="WBParaSite" id="Csp11.Scaffold44.g248.t1"/>
    </source>
</evidence>
<evidence type="ECO:0000313" key="2">
    <source>
        <dbReference type="Proteomes" id="UP000095282"/>
    </source>
</evidence>